<keyword evidence="7" id="KW-0460">Magnesium</keyword>
<evidence type="ECO:0000256" key="1">
    <source>
        <dbReference type="ARBA" id="ARBA00001936"/>
    </source>
</evidence>
<dbReference type="SUPFAM" id="SSF56219">
    <property type="entry name" value="DNase I-like"/>
    <property type="match status" value="1"/>
</dbReference>
<dbReference type="Pfam" id="PF03372">
    <property type="entry name" value="Exo_endo_phos"/>
    <property type="match status" value="1"/>
</dbReference>
<evidence type="ECO:0000259" key="11">
    <source>
        <dbReference type="Pfam" id="PF03372"/>
    </source>
</evidence>
<feature type="compositionally biased region" description="Low complexity" evidence="9">
    <location>
        <begin position="36"/>
        <end position="50"/>
    </location>
</feature>
<evidence type="ECO:0000256" key="6">
    <source>
        <dbReference type="ARBA" id="ARBA00022801"/>
    </source>
</evidence>
<dbReference type="InterPro" id="IPR005135">
    <property type="entry name" value="Endo/exonuclease/phosphatase"/>
</dbReference>
<keyword evidence="12" id="KW-0269">Exonuclease</keyword>
<dbReference type="EMBL" id="CP000251">
    <property type="protein sequence ID" value="ABC80001.1"/>
    <property type="molecule type" value="Genomic_DNA"/>
</dbReference>
<dbReference type="HOGENOM" id="CLU_046087_0_0_7"/>
<evidence type="ECO:0000256" key="5">
    <source>
        <dbReference type="ARBA" id="ARBA00022763"/>
    </source>
</evidence>
<feature type="domain" description="Endonuclease/exonuclease/phosphatase" evidence="11">
    <location>
        <begin position="101"/>
        <end position="372"/>
    </location>
</feature>
<dbReference type="Proteomes" id="UP000001935">
    <property type="component" value="Chromosome"/>
</dbReference>
<dbReference type="Gene3D" id="3.60.10.10">
    <property type="entry name" value="Endonuclease/exonuclease/phosphatase"/>
    <property type="match status" value="1"/>
</dbReference>
<dbReference type="GO" id="GO:0005737">
    <property type="term" value="C:cytoplasm"/>
    <property type="evidence" value="ECO:0007669"/>
    <property type="project" value="TreeGrafter"/>
</dbReference>
<dbReference type="PANTHER" id="PTHR15822:SF4">
    <property type="entry name" value="TYROSYL-DNA PHOSPHODIESTERASE 2"/>
    <property type="match status" value="1"/>
</dbReference>
<dbReference type="GO" id="GO:0046872">
    <property type="term" value="F:metal ion binding"/>
    <property type="evidence" value="ECO:0007669"/>
    <property type="project" value="UniProtKB-KW"/>
</dbReference>
<dbReference type="PANTHER" id="PTHR15822">
    <property type="entry name" value="TRAF AND TNF RECEPTOR-ASSOCIATED PROTEIN"/>
    <property type="match status" value="1"/>
</dbReference>
<evidence type="ECO:0000256" key="7">
    <source>
        <dbReference type="ARBA" id="ARBA00022842"/>
    </source>
</evidence>
<gene>
    <name evidence="12" type="ordered locus">Adeh_0224</name>
</gene>
<dbReference type="GO" id="GO:0003697">
    <property type="term" value="F:single-stranded DNA binding"/>
    <property type="evidence" value="ECO:0007669"/>
    <property type="project" value="TreeGrafter"/>
</dbReference>
<evidence type="ECO:0000256" key="2">
    <source>
        <dbReference type="ARBA" id="ARBA00001946"/>
    </source>
</evidence>
<keyword evidence="5" id="KW-0227">DNA damage</keyword>
<keyword evidence="3" id="KW-0540">Nuclease</keyword>
<dbReference type="OrthoDB" id="9787701at2"/>
<evidence type="ECO:0000256" key="4">
    <source>
        <dbReference type="ARBA" id="ARBA00022723"/>
    </source>
</evidence>
<dbReference type="RefSeq" id="WP_011419284.1">
    <property type="nucleotide sequence ID" value="NC_007760.1"/>
</dbReference>
<feature type="chain" id="PRO_5004210337" evidence="10">
    <location>
        <begin position="20"/>
        <end position="389"/>
    </location>
</feature>
<evidence type="ECO:0000313" key="13">
    <source>
        <dbReference type="Proteomes" id="UP000001935"/>
    </source>
</evidence>
<accession>Q2IMH2</accession>
<evidence type="ECO:0000256" key="8">
    <source>
        <dbReference type="ARBA" id="ARBA00023204"/>
    </source>
</evidence>
<dbReference type="GO" id="GO:0004527">
    <property type="term" value="F:exonuclease activity"/>
    <property type="evidence" value="ECO:0007669"/>
    <property type="project" value="UniProtKB-KW"/>
</dbReference>
<reference evidence="12" key="1">
    <citation type="submission" date="2006-01" db="EMBL/GenBank/DDBJ databases">
        <title>Complete sequence of Anaeromyxobacter dehalogenans 2CP-C.</title>
        <authorList>
            <consortium name="US DOE Joint Genome Institute"/>
            <person name="Copeland A."/>
            <person name="Lucas S."/>
            <person name="Lapidus A."/>
            <person name="Barry K."/>
            <person name="Detter J.C."/>
            <person name="Glavina T."/>
            <person name="Hammon N."/>
            <person name="Israni S."/>
            <person name="Pitluck S."/>
            <person name="Brettin T."/>
            <person name="Bruce D."/>
            <person name="Han C."/>
            <person name="Tapia R."/>
            <person name="Gilna P."/>
            <person name="Kiss H."/>
            <person name="Schmutz J."/>
            <person name="Larimer F."/>
            <person name="Land M."/>
            <person name="Kyrpides N."/>
            <person name="Anderson I."/>
            <person name="Sanford R.A."/>
            <person name="Ritalahti K.M."/>
            <person name="Thomas H.S."/>
            <person name="Kirby J.R."/>
            <person name="Zhulin I.B."/>
            <person name="Loeffler F.E."/>
            <person name="Richardson P."/>
        </authorList>
    </citation>
    <scope>NUCLEOTIDE SEQUENCE</scope>
    <source>
        <strain evidence="12">2CP-C</strain>
    </source>
</reference>
<dbReference type="GO" id="GO:0006302">
    <property type="term" value="P:double-strand break repair"/>
    <property type="evidence" value="ECO:0007669"/>
    <property type="project" value="TreeGrafter"/>
</dbReference>
<organism evidence="12 13">
    <name type="scientific">Anaeromyxobacter dehalogenans (strain 2CP-C)</name>
    <dbReference type="NCBI Taxonomy" id="290397"/>
    <lineage>
        <taxon>Bacteria</taxon>
        <taxon>Pseudomonadati</taxon>
        <taxon>Myxococcota</taxon>
        <taxon>Myxococcia</taxon>
        <taxon>Myxococcales</taxon>
        <taxon>Cystobacterineae</taxon>
        <taxon>Anaeromyxobacteraceae</taxon>
        <taxon>Anaeromyxobacter</taxon>
    </lineage>
</organism>
<evidence type="ECO:0000256" key="10">
    <source>
        <dbReference type="SAM" id="SignalP"/>
    </source>
</evidence>
<name>Q2IMH2_ANADE</name>
<protein>
    <submittedName>
        <fullName evidence="12">Endonuclease/exonuclease/phosphatase</fullName>
    </submittedName>
</protein>
<feature type="signal peptide" evidence="10">
    <location>
        <begin position="1"/>
        <end position="19"/>
    </location>
</feature>
<keyword evidence="4" id="KW-0479">Metal-binding</keyword>
<evidence type="ECO:0000256" key="3">
    <source>
        <dbReference type="ARBA" id="ARBA00022722"/>
    </source>
</evidence>
<dbReference type="PROSITE" id="PS51257">
    <property type="entry name" value="PROKAR_LIPOPROTEIN"/>
    <property type="match status" value="1"/>
</dbReference>
<keyword evidence="6" id="KW-0378">Hydrolase</keyword>
<dbReference type="GO" id="GO:0004519">
    <property type="term" value="F:endonuclease activity"/>
    <property type="evidence" value="ECO:0007669"/>
    <property type="project" value="UniProtKB-KW"/>
</dbReference>
<dbReference type="InterPro" id="IPR051547">
    <property type="entry name" value="TDP2-like"/>
</dbReference>
<keyword evidence="8" id="KW-0234">DNA repair</keyword>
<proteinExistence type="predicted"/>
<dbReference type="AlphaFoldDB" id="Q2IMH2"/>
<feature type="region of interest" description="Disordered" evidence="9">
    <location>
        <begin position="28"/>
        <end position="54"/>
    </location>
</feature>
<dbReference type="InterPro" id="IPR036691">
    <property type="entry name" value="Endo/exonu/phosph_ase_sf"/>
</dbReference>
<dbReference type="GO" id="GO:0070260">
    <property type="term" value="F:5'-tyrosyl-DNA phosphodiesterase activity"/>
    <property type="evidence" value="ECO:0007669"/>
    <property type="project" value="TreeGrafter"/>
</dbReference>
<keyword evidence="12" id="KW-0255">Endonuclease</keyword>
<evidence type="ECO:0000313" key="12">
    <source>
        <dbReference type="EMBL" id="ABC80001.1"/>
    </source>
</evidence>
<dbReference type="KEGG" id="ade:Adeh_0224"/>
<comment type="cofactor">
    <cofactor evidence="1">
        <name>Mn(2+)</name>
        <dbReference type="ChEBI" id="CHEBI:29035"/>
    </cofactor>
</comment>
<sequence>MSRTRLAVLALALSPLALGACSNGDAPSAPASDAVRAPSASGSPSARGAGMDPHSMAGGKKILGVTTRNLYLGADLGPVMAAATPEAFVAATTAVWATVRANDFHLRAEAIADELAATRPGLVGLQEAYLWRVQDPGDFLAGGTTPATTVAYDYVQDLLDALAARDLRYVVAAEVTLFDFEAPVATGQDVRMTDRGVILARSDLTTALPGGGVYATLLPVNVLGNAVQVKRGWVSVDAKYRGEWLRFVSTHLEAYHAGVRTAQAAELAAALAAETRPVVLVGDLNSEPGTEGEAVLAGAGFRDVWAAVNGDAAGLTCCFPEDLRTGPGDPGFADLSTRIDYVLVRGPAQPWSAEVVGETAAERVGGLWPSDHAGVAAEVRVTDGRHAEE</sequence>
<evidence type="ECO:0000256" key="9">
    <source>
        <dbReference type="SAM" id="MobiDB-lite"/>
    </source>
</evidence>
<comment type="cofactor">
    <cofactor evidence="2">
        <name>Mg(2+)</name>
        <dbReference type="ChEBI" id="CHEBI:18420"/>
    </cofactor>
</comment>
<keyword evidence="10" id="KW-0732">Signal</keyword>
<dbReference type="STRING" id="290397.Adeh_0224"/>
<dbReference type="eggNOG" id="COG3568">
    <property type="taxonomic scope" value="Bacteria"/>
</dbReference>